<evidence type="ECO:0000313" key="4">
    <source>
        <dbReference type="EMBL" id="NVO78338.1"/>
    </source>
</evidence>
<dbReference type="GO" id="GO:0006396">
    <property type="term" value="P:RNA processing"/>
    <property type="evidence" value="ECO:0007669"/>
    <property type="project" value="InterPro"/>
</dbReference>
<dbReference type="SUPFAM" id="SSF55315">
    <property type="entry name" value="L30e-like"/>
    <property type="match status" value="1"/>
</dbReference>
<dbReference type="InterPro" id="IPR001537">
    <property type="entry name" value="SpoU_MeTrfase"/>
</dbReference>
<dbReference type="InterPro" id="IPR051259">
    <property type="entry name" value="rRNA_Methyltransferase"/>
</dbReference>
<dbReference type="GO" id="GO:0008173">
    <property type="term" value="F:RNA methyltransferase activity"/>
    <property type="evidence" value="ECO:0007669"/>
    <property type="project" value="InterPro"/>
</dbReference>
<dbReference type="Gene3D" id="3.40.1280.10">
    <property type="match status" value="1"/>
</dbReference>
<gene>
    <name evidence="4" type="ORF">HV832_10905</name>
</gene>
<organism evidence="4 5">
    <name type="scientific">Undibacterium oligocarboniphilum</name>
    <dbReference type="NCBI Taxonomy" id="666702"/>
    <lineage>
        <taxon>Bacteria</taxon>
        <taxon>Pseudomonadati</taxon>
        <taxon>Pseudomonadota</taxon>
        <taxon>Betaproteobacteria</taxon>
        <taxon>Burkholderiales</taxon>
        <taxon>Oxalobacteraceae</taxon>
        <taxon>Undibacterium</taxon>
    </lineage>
</organism>
<dbReference type="InterPro" id="IPR029064">
    <property type="entry name" value="Ribosomal_eL30-like_sf"/>
</dbReference>
<protein>
    <submittedName>
        <fullName evidence="4">RNA methyltransferase</fullName>
    </submittedName>
</protein>
<accession>A0A850QGB6</accession>
<dbReference type="InterPro" id="IPR029026">
    <property type="entry name" value="tRNA_m1G_MTases_N"/>
</dbReference>
<dbReference type="GO" id="GO:0003723">
    <property type="term" value="F:RNA binding"/>
    <property type="evidence" value="ECO:0007669"/>
    <property type="project" value="InterPro"/>
</dbReference>
<sequence length="262" mass="28159">MKPIISRENGLYKDLKNLAANSQARRKAGKTLLDGVHLCEAYLQQIGMPQLCVVADTAQTHPEVAAILLKCEAQQVLCISLPENLYQAISQVENGVGILFVILTPVPVLPEMIEHTSVALDGLQDPGNLGSLLRSAAAAGVRHVFCAPGTAFAWSPKVMRAGMGAHFLLNIYEQADLQSILSVARIPVLATSSHTQTTIYQANLKQAVIWLFGHEGQGVSPELMKMATQTVTIPQQAAIESLNVAASAAICLFEQVRQQLSV</sequence>
<dbReference type="Proteomes" id="UP000588051">
    <property type="component" value="Unassembled WGS sequence"/>
</dbReference>
<dbReference type="PANTHER" id="PTHR43191">
    <property type="entry name" value="RRNA METHYLTRANSFERASE 3"/>
    <property type="match status" value="1"/>
</dbReference>
<dbReference type="EMBL" id="JABXYJ010000005">
    <property type="protein sequence ID" value="NVO78338.1"/>
    <property type="molecule type" value="Genomic_DNA"/>
</dbReference>
<proteinExistence type="predicted"/>
<evidence type="ECO:0000313" key="5">
    <source>
        <dbReference type="Proteomes" id="UP000588051"/>
    </source>
</evidence>
<dbReference type="GO" id="GO:0032259">
    <property type="term" value="P:methylation"/>
    <property type="evidence" value="ECO:0007669"/>
    <property type="project" value="UniProtKB-KW"/>
</dbReference>
<reference evidence="4 5" key="1">
    <citation type="submission" date="2020-06" db="EMBL/GenBank/DDBJ databases">
        <authorList>
            <person name="Qiu C."/>
            <person name="Liu Z."/>
        </authorList>
    </citation>
    <scope>NUCLEOTIDE SEQUENCE [LARGE SCALE GENOMIC DNA]</scope>
    <source>
        <strain evidence="4 5">EM 1</strain>
    </source>
</reference>
<keyword evidence="2 4" id="KW-0808">Transferase</keyword>
<dbReference type="PANTHER" id="PTHR43191:SF2">
    <property type="entry name" value="RRNA METHYLTRANSFERASE 3, MITOCHONDRIAL"/>
    <property type="match status" value="1"/>
</dbReference>
<dbReference type="SUPFAM" id="SSF75217">
    <property type="entry name" value="alpha/beta knot"/>
    <property type="match status" value="1"/>
</dbReference>
<feature type="domain" description="tRNA/rRNA methyltransferase SpoU type" evidence="3">
    <location>
        <begin position="117"/>
        <end position="253"/>
    </location>
</feature>
<dbReference type="RefSeq" id="WP_176803857.1">
    <property type="nucleotide sequence ID" value="NZ_JABXYJ010000005.1"/>
</dbReference>
<keyword evidence="5" id="KW-1185">Reference proteome</keyword>
<keyword evidence="1 4" id="KW-0489">Methyltransferase</keyword>
<dbReference type="Pfam" id="PF00588">
    <property type="entry name" value="SpoU_methylase"/>
    <property type="match status" value="1"/>
</dbReference>
<evidence type="ECO:0000256" key="1">
    <source>
        <dbReference type="ARBA" id="ARBA00022603"/>
    </source>
</evidence>
<dbReference type="Gene3D" id="3.30.1330.30">
    <property type="match status" value="1"/>
</dbReference>
<comment type="caution">
    <text evidence="4">The sequence shown here is derived from an EMBL/GenBank/DDBJ whole genome shotgun (WGS) entry which is preliminary data.</text>
</comment>
<evidence type="ECO:0000259" key="3">
    <source>
        <dbReference type="Pfam" id="PF00588"/>
    </source>
</evidence>
<evidence type="ECO:0000256" key="2">
    <source>
        <dbReference type="ARBA" id="ARBA00022679"/>
    </source>
</evidence>
<dbReference type="CDD" id="cd18095">
    <property type="entry name" value="SpoU-like_rRNA-MTase"/>
    <property type="match status" value="1"/>
</dbReference>
<dbReference type="InterPro" id="IPR029028">
    <property type="entry name" value="Alpha/beta_knot_MTases"/>
</dbReference>
<name>A0A850QGB6_9BURK</name>
<dbReference type="AlphaFoldDB" id="A0A850QGB6"/>